<protein>
    <submittedName>
        <fullName evidence="1">Uncharacterized protein</fullName>
    </submittedName>
</protein>
<sequence length="196" mass="22286">GHDGRALEAKRRIFQSSTDGVSSLPLMDLVYKCRLNSLQQDSQAICSYCHYTCQTCSGSNDYECTSCYGDAILKETSKSERIYCECNCSSVDTHLFSVPESCYGLTDCVSPNMPVSRKPFSHKLAASEDFSIPPFFTFLSHLSNIVAFLVFWEFCYKALPGEMSDLEDFDHVFGICGEEEFDRVYQRIQLEEQENR</sequence>
<keyword evidence="2" id="KW-1185">Reference proteome</keyword>
<comment type="caution">
    <text evidence="1">The sequence shown here is derived from an EMBL/GenBank/DDBJ whole genome shotgun (WGS) entry which is preliminary data.</text>
</comment>
<accession>A0AAD8E5N6</accession>
<proteinExistence type="predicted"/>
<evidence type="ECO:0000313" key="1">
    <source>
        <dbReference type="EMBL" id="KAJ9577709.1"/>
    </source>
</evidence>
<dbReference type="Proteomes" id="UP001233999">
    <property type="component" value="Unassembled WGS sequence"/>
</dbReference>
<name>A0AAD8E5N6_DIPPU</name>
<feature type="non-terminal residue" evidence="1">
    <location>
        <position position="196"/>
    </location>
</feature>
<dbReference type="AlphaFoldDB" id="A0AAD8E5N6"/>
<reference evidence="1" key="1">
    <citation type="journal article" date="2023" name="IScience">
        <title>Live-bearing cockroach genome reveals convergent evolutionary mechanisms linked to viviparity in insects and beyond.</title>
        <authorList>
            <person name="Fouks B."/>
            <person name="Harrison M.C."/>
            <person name="Mikhailova A.A."/>
            <person name="Marchal E."/>
            <person name="English S."/>
            <person name="Carruthers M."/>
            <person name="Jennings E.C."/>
            <person name="Chiamaka E.L."/>
            <person name="Frigard R.A."/>
            <person name="Pippel M."/>
            <person name="Attardo G.M."/>
            <person name="Benoit J.B."/>
            <person name="Bornberg-Bauer E."/>
            <person name="Tobe S.S."/>
        </authorList>
    </citation>
    <scope>NUCLEOTIDE SEQUENCE</scope>
    <source>
        <strain evidence="1">Stay&amp;Tobe</strain>
    </source>
</reference>
<dbReference type="EMBL" id="JASPKZ010009349">
    <property type="protein sequence ID" value="KAJ9577709.1"/>
    <property type="molecule type" value="Genomic_DNA"/>
</dbReference>
<reference evidence="1" key="2">
    <citation type="submission" date="2023-05" db="EMBL/GenBank/DDBJ databases">
        <authorList>
            <person name="Fouks B."/>
        </authorList>
    </citation>
    <scope>NUCLEOTIDE SEQUENCE</scope>
    <source>
        <strain evidence="1">Stay&amp;Tobe</strain>
        <tissue evidence="1">Testes</tissue>
    </source>
</reference>
<gene>
    <name evidence="1" type="ORF">L9F63_005702</name>
</gene>
<organism evidence="1 2">
    <name type="scientific">Diploptera punctata</name>
    <name type="common">Pacific beetle cockroach</name>
    <dbReference type="NCBI Taxonomy" id="6984"/>
    <lineage>
        <taxon>Eukaryota</taxon>
        <taxon>Metazoa</taxon>
        <taxon>Ecdysozoa</taxon>
        <taxon>Arthropoda</taxon>
        <taxon>Hexapoda</taxon>
        <taxon>Insecta</taxon>
        <taxon>Pterygota</taxon>
        <taxon>Neoptera</taxon>
        <taxon>Polyneoptera</taxon>
        <taxon>Dictyoptera</taxon>
        <taxon>Blattodea</taxon>
        <taxon>Blaberoidea</taxon>
        <taxon>Blaberidae</taxon>
        <taxon>Diplopterinae</taxon>
        <taxon>Diploptera</taxon>
    </lineage>
</organism>
<feature type="non-terminal residue" evidence="1">
    <location>
        <position position="1"/>
    </location>
</feature>
<evidence type="ECO:0000313" key="2">
    <source>
        <dbReference type="Proteomes" id="UP001233999"/>
    </source>
</evidence>